<gene>
    <name evidence="8" type="ORF">JCM19237_2374</name>
</gene>
<dbReference type="Pfam" id="PF02683">
    <property type="entry name" value="DsbD_TM"/>
    <property type="match status" value="1"/>
</dbReference>
<feature type="domain" description="Cytochrome C biogenesis protein transmembrane" evidence="7">
    <location>
        <begin position="3"/>
        <end position="166"/>
    </location>
</feature>
<keyword evidence="4 6" id="KW-1133">Transmembrane helix</keyword>
<keyword evidence="5 6" id="KW-0472">Membrane</keyword>
<dbReference type="Proteomes" id="UP000029227">
    <property type="component" value="Unassembled WGS sequence"/>
</dbReference>
<dbReference type="STRING" id="754436.JCM19237_2374"/>
<protein>
    <submittedName>
        <fullName evidence="8">Membrane protein suppressor for copper-sensitivity ScsB</fullName>
    </submittedName>
</protein>
<dbReference type="GO" id="GO:0016020">
    <property type="term" value="C:membrane"/>
    <property type="evidence" value="ECO:0007669"/>
    <property type="project" value="UniProtKB-SubCell"/>
</dbReference>
<name>A0A090QPP4_9GAMM</name>
<keyword evidence="2 6" id="KW-0812">Transmembrane</keyword>
<dbReference type="EMBL" id="BBMN01000003">
    <property type="protein sequence ID" value="GAL04223.1"/>
    <property type="molecule type" value="Genomic_DNA"/>
</dbReference>
<evidence type="ECO:0000256" key="6">
    <source>
        <dbReference type="SAM" id="Phobius"/>
    </source>
</evidence>
<dbReference type="GO" id="GO:0017004">
    <property type="term" value="P:cytochrome complex assembly"/>
    <property type="evidence" value="ECO:0007669"/>
    <property type="project" value="UniProtKB-KW"/>
</dbReference>
<dbReference type="InterPro" id="IPR003834">
    <property type="entry name" value="Cyt_c_assmbl_TM_dom"/>
</dbReference>
<accession>A0A090QPP4</accession>
<dbReference type="GO" id="GO:0045454">
    <property type="term" value="P:cell redox homeostasis"/>
    <property type="evidence" value="ECO:0007669"/>
    <property type="project" value="TreeGrafter"/>
</dbReference>
<dbReference type="PANTHER" id="PTHR32234:SF3">
    <property type="entry name" value="SUPPRESSION OF COPPER SENSITIVITY PROTEIN"/>
    <property type="match status" value="1"/>
</dbReference>
<evidence type="ECO:0000256" key="1">
    <source>
        <dbReference type="ARBA" id="ARBA00004141"/>
    </source>
</evidence>
<evidence type="ECO:0000313" key="8">
    <source>
        <dbReference type="EMBL" id="GAL04223.1"/>
    </source>
</evidence>
<evidence type="ECO:0000256" key="5">
    <source>
        <dbReference type="ARBA" id="ARBA00023136"/>
    </source>
</evidence>
<dbReference type="eggNOG" id="COG4232">
    <property type="taxonomic scope" value="Bacteria"/>
</dbReference>
<evidence type="ECO:0000259" key="7">
    <source>
        <dbReference type="Pfam" id="PF02683"/>
    </source>
</evidence>
<evidence type="ECO:0000313" key="9">
    <source>
        <dbReference type="Proteomes" id="UP000029227"/>
    </source>
</evidence>
<feature type="transmembrane region" description="Helical" evidence="6">
    <location>
        <begin position="59"/>
        <end position="79"/>
    </location>
</feature>
<dbReference type="PANTHER" id="PTHR32234">
    <property type="entry name" value="THIOL:DISULFIDE INTERCHANGE PROTEIN DSBD"/>
    <property type="match status" value="1"/>
</dbReference>
<feature type="transmembrane region" description="Helical" evidence="6">
    <location>
        <begin position="21"/>
        <end position="39"/>
    </location>
</feature>
<dbReference type="GO" id="GO:0015035">
    <property type="term" value="F:protein-disulfide reductase activity"/>
    <property type="evidence" value="ECO:0007669"/>
    <property type="project" value="TreeGrafter"/>
</dbReference>
<evidence type="ECO:0000256" key="2">
    <source>
        <dbReference type="ARBA" id="ARBA00022692"/>
    </source>
</evidence>
<proteinExistence type="predicted"/>
<evidence type="ECO:0000256" key="4">
    <source>
        <dbReference type="ARBA" id="ARBA00022989"/>
    </source>
</evidence>
<comment type="caution">
    <text evidence="8">The sequence shown here is derived from an EMBL/GenBank/DDBJ whole genome shotgun (WGS) entry which is preliminary data.</text>
</comment>
<dbReference type="AlphaFoldDB" id="A0A090QPP4"/>
<feature type="transmembrane region" description="Helical" evidence="6">
    <location>
        <begin position="99"/>
        <end position="121"/>
    </location>
</feature>
<comment type="subcellular location">
    <subcellularLocation>
        <location evidence="1">Membrane</location>
        <topology evidence="1">Multi-pass membrane protein</topology>
    </subcellularLocation>
</comment>
<sequence length="173" mass="18501">MKLSSVIATEGLARKQIRLQFLSSAAGIVASFWLLAGFLMALKLSGQALGWGIQFQSPYFIGAMVIITVLFAANMLGLFEIRLSSNTNTWLATQGDDSYVGHFVQGMFATLLATPCSAPFLGTAVAFALGADMITLFAIFTALAVGMAAPWLIIALLPRLAQMLPKPARGWIK</sequence>
<keyword evidence="3" id="KW-0201">Cytochrome c-type biogenesis</keyword>
<evidence type="ECO:0000256" key="3">
    <source>
        <dbReference type="ARBA" id="ARBA00022748"/>
    </source>
</evidence>
<organism evidence="8 9">
    <name type="scientific">Photobacterium aphoticum</name>
    <dbReference type="NCBI Taxonomy" id="754436"/>
    <lineage>
        <taxon>Bacteria</taxon>
        <taxon>Pseudomonadati</taxon>
        <taxon>Pseudomonadota</taxon>
        <taxon>Gammaproteobacteria</taxon>
        <taxon>Vibrionales</taxon>
        <taxon>Vibrionaceae</taxon>
        <taxon>Photobacterium</taxon>
    </lineage>
</organism>
<reference evidence="8 9" key="1">
    <citation type="journal article" date="2014" name="Genome Announc.">
        <title>Draft Genome Sequences of Two Vibrionaceae Species, Vibrio ponticus C121 and Photobacterium aphoticum C119, Isolated as Coral Reef Microbiota.</title>
        <authorList>
            <person name="Al-saari N."/>
            <person name="Meirelles P.M."/>
            <person name="Mino S."/>
            <person name="Suda W."/>
            <person name="Oshima K."/>
            <person name="Hattori M."/>
            <person name="Ohkuma M."/>
            <person name="Thompson F.L."/>
            <person name="Gomez-Gil B."/>
            <person name="Sawabe T."/>
            <person name="Sawabe T."/>
        </authorList>
    </citation>
    <scope>NUCLEOTIDE SEQUENCE [LARGE SCALE GENOMIC DNA]</scope>
    <source>
        <strain evidence="8 9">JCM 19237</strain>
    </source>
</reference>
<feature type="transmembrane region" description="Helical" evidence="6">
    <location>
        <begin position="133"/>
        <end position="157"/>
    </location>
</feature>